<proteinExistence type="predicted"/>
<protein>
    <submittedName>
        <fullName evidence="1">Uncharacterized protein</fullName>
    </submittedName>
</protein>
<keyword evidence="2" id="KW-1185">Reference proteome</keyword>
<name>A0A3M7T5W6_BRAPC</name>
<evidence type="ECO:0000313" key="2">
    <source>
        <dbReference type="Proteomes" id="UP000276133"/>
    </source>
</evidence>
<dbReference type="Proteomes" id="UP000276133">
    <property type="component" value="Unassembled WGS sequence"/>
</dbReference>
<gene>
    <name evidence="1" type="ORF">BpHYR1_018674</name>
</gene>
<dbReference type="AlphaFoldDB" id="A0A3M7T5W6"/>
<dbReference type="EMBL" id="REGN01000255">
    <property type="protein sequence ID" value="RNA43218.1"/>
    <property type="molecule type" value="Genomic_DNA"/>
</dbReference>
<reference evidence="1 2" key="1">
    <citation type="journal article" date="2018" name="Sci. Rep.">
        <title>Genomic signatures of local adaptation to the degree of environmental predictability in rotifers.</title>
        <authorList>
            <person name="Franch-Gras L."/>
            <person name="Hahn C."/>
            <person name="Garcia-Roger E.M."/>
            <person name="Carmona M.J."/>
            <person name="Serra M."/>
            <person name="Gomez A."/>
        </authorList>
    </citation>
    <scope>NUCLEOTIDE SEQUENCE [LARGE SCALE GENOMIC DNA]</scope>
    <source>
        <strain evidence="1">HYR1</strain>
    </source>
</reference>
<accession>A0A3M7T5W6</accession>
<evidence type="ECO:0000313" key="1">
    <source>
        <dbReference type="EMBL" id="RNA43218.1"/>
    </source>
</evidence>
<comment type="caution">
    <text evidence="1">The sequence shown here is derived from an EMBL/GenBank/DDBJ whole genome shotgun (WGS) entry which is preliminary data.</text>
</comment>
<organism evidence="1 2">
    <name type="scientific">Brachionus plicatilis</name>
    <name type="common">Marine rotifer</name>
    <name type="synonym">Brachionus muelleri</name>
    <dbReference type="NCBI Taxonomy" id="10195"/>
    <lineage>
        <taxon>Eukaryota</taxon>
        <taxon>Metazoa</taxon>
        <taxon>Spiralia</taxon>
        <taxon>Gnathifera</taxon>
        <taxon>Rotifera</taxon>
        <taxon>Eurotatoria</taxon>
        <taxon>Monogononta</taxon>
        <taxon>Pseudotrocha</taxon>
        <taxon>Ploima</taxon>
        <taxon>Brachionidae</taxon>
        <taxon>Brachionus</taxon>
    </lineage>
</organism>
<sequence>MLNILLGTHNIKVIENALRTNSTISFYLSNSLYRNNFGSTSLKKAISVVSLTKERNNTKHSQNKNTLRHFLISEGANARYRFTNK</sequence>